<dbReference type="PROSITE" id="PS00061">
    <property type="entry name" value="ADH_SHORT"/>
    <property type="match status" value="1"/>
</dbReference>
<dbReference type="Proteomes" id="UP001446871">
    <property type="component" value="Unassembled WGS sequence"/>
</dbReference>
<dbReference type="PANTHER" id="PTHR43544:SF7">
    <property type="entry name" value="NADB-LER2"/>
    <property type="match status" value="1"/>
</dbReference>
<comment type="similarity">
    <text evidence="1">Belongs to the short-chain dehydrogenases/reductases (SDR) family.</text>
</comment>
<keyword evidence="3" id="KW-0560">Oxidoreductase</keyword>
<evidence type="ECO:0000313" key="5">
    <source>
        <dbReference type="Proteomes" id="UP001446871"/>
    </source>
</evidence>
<evidence type="ECO:0000256" key="1">
    <source>
        <dbReference type="ARBA" id="ARBA00006484"/>
    </source>
</evidence>
<dbReference type="PANTHER" id="PTHR43544">
    <property type="entry name" value="SHORT-CHAIN DEHYDROGENASE/REDUCTASE"/>
    <property type="match status" value="1"/>
</dbReference>
<keyword evidence="5" id="KW-1185">Reference proteome</keyword>
<reference evidence="4 5" key="1">
    <citation type="submission" date="2023-01" db="EMBL/GenBank/DDBJ databases">
        <title>Analysis of 21 Apiospora genomes using comparative genomics revels a genus with tremendous synthesis potential of carbohydrate active enzymes and secondary metabolites.</title>
        <authorList>
            <person name="Sorensen T."/>
        </authorList>
    </citation>
    <scope>NUCLEOTIDE SEQUENCE [LARGE SCALE GENOMIC DNA]</scope>
    <source>
        <strain evidence="4 5">CBS 83171</strain>
    </source>
</reference>
<protein>
    <submittedName>
        <fullName evidence="4">Uncharacterized protein</fullName>
    </submittedName>
</protein>
<dbReference type="PRINTS" id="PR00081">
    <property type="entry name" value="GDHRDH"/>
</dbReference>
<dbReference type="InterPro" id="IPR002347">
    <property type="entry name" value="SDR_fam"/>
</dbReference>
<proteinExistence type="inferred from homology"/>
<dbReference type="CDD" id="cd05325">
    <property type="entry name" value="carb_red_sniffer_like_SDR_c"/>
    <property type="match status" value="1"/>
</dbReference>
<dbReference type="InterPro" id="IPR020904">
    <property type="entry name" value="Sc_DH/Rdtase_CS"/>
</dbReference>
<dbReference type="SUPFAM" id="SSF51735">
    <property type="entry name" value="NAD(P)-binding Rossmann-fold domains"/>
    <property type="match status" value="1"/>
</dbReference>
<evidence type="ECO:0000256" key="2">
    <source>
        <dbReference type="ARBA" id="ARBA00022857"/>
    </source>
</evidence>
<evidence type="ECO:0000313" key="4">
    <source>
        <dbReference type="EMBL" id="KAK8077771.1"/>
    </source>
</evidence>
<dbReference type="InterPro" id="IPR036291">
    <property type="entry name" value="NAD(P)-bd_dom_sf"/>
</dbReference>
<comment type="caution">
    <text evidence="4">The sequence shown here is derived from an EMBL/GenBank/DDBJ whole genome shotgun (WGS) entry which is preliminary data.</text>
</comment>
<sequence>MPSYLITGTSRGLGLGFVTELAFHCPRSLPALREQLKNPDNVVIATARDPDKSSGLQELKAKHGDGTGQLHLVSLDVIKPDSVHRAAEAAQKLLPNGLDYLISNAGVNYSPLKSLDEMDMDDFKAEIEFNVTAPMYLFREFSLLVRRSSVKKIMVVTSALGSLEFSGPNVGPCDAYSVAKSALNMLTRKWSAALKKDGITTFLIHPGYIGGTDMGADIGEWVAENMPDLPNLTTETSCSDCLKVLHDSTADDNGLFFSHNGTKWPW</sequence>
<dbReference type="Gene3D" id="3.40.50.720">
    <property type="entry name" value="NAD(P)-binding Rossmann-like Domain"/>
    <property type="match status" value="1"/>
</dbReference>
<accession>A0ABR1W2R2</accession>
<dbReference type="InterPro" id="IPR051468">
    <property type="entry name" value="Fungal_SecMetab_SDRs"/>
</dbReference>
<dbReference type="Pfam" id="PF00106">
    <property type="entry name" value="adh_short"/>
    <property type="match status" value="1"/>
</dbReference>
<dbReference type="EMBL" id="JAQQWM010000002">
    <property type="protein sequence ID" value="KAK8077771.1"/>
    <property type="molecule type" value="Genomic_DNA"/>
</dbReference>
<organism evidence="4 5">
    <name type="scientific">Apiospora saccharicola</name>
    <dbReference type="NCBI Taxonomy" id="335842"/>
    <lineage>
        <taxon>Eukaryota</taxon>
        <taxon>Fungi</taxon>
        <taxon>Dikarya</taxon>
        <taxon>Ascomycota</taxon>
        <taxon>Pezizomycotina</taxon>
        <taxon>Sordariomycetes</taxon>
        <taxon>Xylariomycetidae</taxon>
        <taxon>Amphisphaeriales</taxon>
        <taxon>Apiosporaceae</taxon>
        <taxon>Apiospora</taxon>
    </lineage>
</organism>
<gene>
    <name evidence="4" type="ORF">PG996_003941</name>
</gene>
<evidence type="ECO:0000256" key="3">
    <source>
        <dbReference type="ARBA" id="ARBA00023002"/>
    </source>
</evidence>
<name>A0ABR1W2R2_9PEZI</name>
<keyword evidence="2" id="KW-0521">NADP</keyword>